<dbReference type="PROSITE" id="PS50818">
    <property type="entry name" value="INTEIN_C_TER"/>
    <property type="match status" value="1"/>
</dbReference>
<dbReference type="Pfam" id="PF20148">
    <property type="entry name" value="DUF6531"/>
    <property type="match status" value="1"/>
</dbReference>
<dbReference type="EMBL" id="BONY01000042">
    <property type="protein sequence ID" value="GIH07953.1"/>
    <property type="molecule type" value="Genomic_DNA"/>
</dbReference>
<dbReference type="PROSITE" id="PS50231">
    <property type="entry name" value="RICIN_B_LECTIN"/>
    <property type="match status" value="1"/>
</dbReference>
<dbReference type="InterPro" id="IPR006530">
    <property type="entry name" value="YD"/>
</dbReference>
<keyword evidence="1" id="KW-0732">Signal</keyword>
<dbReference type="SUPFAM" id="SSF50370">
    <property type="entry name" value="Ricin B-like lectins"/>
    <property type="match status" value="1"/>
</dbReference>
<feature type="region of interest" description="Disordered" evidence="4">
    <location>
        <begin position="52"/>
        <end position="89"/>
    </location>
</feature>
<protein>
    <recommendedName>
        <fullName evidence="5">Ricin B lectin domain-containing protein</fullName>
    </recommendedName>
</protein>
<dbReference type="InterPro" id="IPR022385">
    <property type="entry name" value="Rhs_assc_core"/>
</dbReference>
<keyword evidence="2" id="KW-0677">Repeat</keyword>
<dbReference type="InterPro" id="IPR036844">
    <property type="entry name" value="Hint_dom_sf"/>
</dbReference>
<dbReference type="InterPro" id="IPR045351">
    <property type="entry name" value="DUF6531"/>
</dbReference>
<dbReference type="InterPro" id="IPR000772">
    <property type="entry name" value="Ricin_B_lectin"/>
</dbReference>
<dbReference type="SUPFAM" id="SSF51294">
    <property type="entry name" value="Hedgehog/intein (Hint) domain"/>
    <property type="match status" value="1"/>
</dbReference>
<dbReference type="Pfam" id="PF00652">
    <property type="entry name" value="Ricin_B_lectin"/>
    <property type="match status" value="1"/>
</dbReference>
<feature type="region of interest" description="Disordered" evidence="4">
    <location>
        <begin position="3114"/>
        <end position="3138"/>
    </location>
</feature>
<dbReference type="InterPro" id="IPR035992">
    <property type="entry name" value="Ricin_B-like_lectins"/>
</dbReference>
<keyword evidence="3" id="KW-0175">Coiled coil</keyword>
<evidence type="ECO:0000256" key="2">
    <source>
        <dbReference type="ARBA" id="ARBA00022737"/>
    </source>
</evidence>
<name>A0A8J3QBS1_9ACTN</name>
<dbReference type="SUPFAM" id="SSF69318">
    <property type="entry name" value="Integrin alpha N-terminal domain"/>
    <property type="match status" value="1"/>
</dbReference>
<dbReference type="Gene3D" id="2.180.10.10">
    <property type="entry name" value="RHS repeat-associated core"/>
    <property type="match status" value="4"/>
</dbReference>
<dbReference type="InterPro" id="IPR050708">
    <property type="entry name" value="T6SS_VgrG/RHS"/>
</dbReference>
<accession>A0A8J3QBS1</accession>
<reference evidence="6" key="1">
    <citation type="submission" date="2021-01" db="EMBL/GenBank/DDBJ databases">
        <title>Whole genome shotgun sequence of Rhizocola hellebori NBRC 109834.</title>
        <authorList>
            <person name="Komaki H."/>
            <person name="Tamura T."/>
        </authorList>
    </citation>
    <scope>NUCLEOTIDE SEQUENCE</scope>
    <source>
        <strain evidence="6">NBRC 109834</strain>
    </source>
</reference>
<dbReference type="Gene3D" id="2.170.16.10">
    <property type="entry name" value="Hedgehog/Intein (Hint) domain"/>
    <property type="match status" value="1"/>
</dbReference>
<dbReference type="SUPFAM" id="SSF49899">
    <property type="entry name" value="Concanavalin A-like lectins/glucanases"/>
    <property type="match status" value="2"/>
</dbReference>
<feature type="region of interest" description="Disordered" evidence="4">
    <location>
        <begin position="1927"/>
        <end position="1947"/>
    </location>
</feature>
<dbReference type="InterPro" id="IPR013517">
    <property type="entry name" value="FG-GAP"/>
</dbReference>
<dbReference type="NCBIfam" id="TIGR01643">
    <property type="entry name" value="YD_repeat_2x"/>
    <property type="match status" value="4"/>
</dbReference>
<dbReference type="PANTHER" id="PTHR32305">
    <property type="match status" value="1"/>
</dbReference>
<dbReference type="Pfam" id="PF13517">
    <property type="entry name" value="FG-GAP_3"/>
    <property type="match status" value="2"/>
</dbReference>
<dbReference type="CDD" id="cd00110">
    <property type="entry name" value="LamG"/>
    <property type="match status" value="1"/>
</dbReference>
<dbReference type="Gene3D" id="2.80.10.50">
    <property type="match status" value="1"/>
</dbReference>
<gene>
    <name evidence="6" type="ORF">Rhe02_60200</name>
</gene>
<feature type="domain" description="Ricin B lectin" evidence="5">
    <location>
        <begin position="1026"/>
        <end position="1160"/>
    </location>
</feature>
<dbReference type="Pfam" id="PF13385">
    <property type="entry name" value="Laminin_G_3"/>
    <property type="match status" value="2"/>
</dbReference>
<evidence type="ECO:0000256" key="1">
    <source>
        <dbReference type="ARBA" id="ARBA00022729"/>
    </source>
</evidence>
<dbReference type="Pfam" id="PF07591">
    <property type="entry name" value="PT-HINT"/>
    <property type="match status" value="1"/>
</dbReference>
<evidence type="ECO:0000313" key="6">
    <source>
        <dbReference type="EMBL" id="GIH07953.1"/>
    </source>
</evidence>
<feature type="compositionally biased region" description="Polar residues" evidence="4">
    <location>
        <begin position="3114"/>
        <end position="3127"/>
    </location>
</feature>
<evidence type="ECO:0000313" key="7">
    <source>
        <dbReference type="Proteomes" id="UP000612899"/>
    </source>
</evidence>
<dbReference type="Pfam" id="PF05593">
    <property type="entry name" value="RHS_repeat"/>
    <property type="match status" value="4"/>
</dbReference>
<sequence length="3713" mass="395157">MLRLRSRVLILATASAVALTIAIPLGTPQPKGSGEFPLASLFRAMAAQFAWADPPSGPRQARGGPVDGEHEASPETTRANGGNGRKPGKVAGALEAYESKTPDRPEWTTPAETRGFDAQTSTRVAEAATRTTDVFTNADGSVTKRQYSKPHNYRLPDGTWRPIDATLVRDASGGLHVDASPVRLRLHGGLTERRGLLPDGGEGVPSYTGLSELATVTLPGGQSISYGLAGAAAVPAQVTGATARYRDMLPHTDVELRASGGGLRETLVLHSPQAASSWVFPWRLQGLRVRSERNGSLSLVDSAGRAVATVPAGSMIDAKGAVSSAVRYEVVDAQIRVTADEAWLRDPARKFPVRVDPTITIIEDADVYVDESTQTGAAEQNGESLAIGLHSPGGKSRTFLAFNDFAGGTGSPSLIGKKLANANLWLFHNWSPDCTQTRPFTAHRVLQPWDVNTLQTGAWPGPQISPPIGEFEIWDNHPGCENPGMIGDIGEWWYITLDPSTFNDWSRGEPNYGLALSASDTDPMAAKRFASIDFDQFSAPYLDLLYADNQAPQVERQLPEHGAQAATLTPLLSIVARDPDNWPQAMTTTFLVFNKDGVKVADSGPIGEDNWKVPVGALRWGEVYTWTAIVSDSNKASTSQTINLLSTLVTQPSVTSVLAQNTDKGFSPTAGNYTTAAVDVQVPSVGPVVSITRSYNSLDPRKAAGFGAGWSTLVDVAATEKRDLESNQVQTVTITYPNGQEVTFGRNADGVYTPPPGRFATLTEIVGGGYELIDKEGTGYRFTEPSAVAGRLGLTRVTDAQGRQMTLQYTSGRVSSLTSASGRKLRLTWVTPSGATAAHVDTVRTDALVAGDATSESVWTYTYTGDRLTKVCPPTSTTKCTVYTYVSGPQYPSTVQNLGPRTYWRLNETSGDKAYNSVIENVVSGYGRYTGVTFGQPGPLVGSTATSAAFDGSSSRIEFGTTFAPGGQRSMSMWFKTSTPGAILLGQTRTNIYTGPDEIGTGYFPQLYVGSDGTLTGGFPTRYGPGPLGKLTAHGPHKCVDVIGDQPVDGAGLELGSCVGGETQQWSLDAQERLTVTKAGVTKCVEPAVAAGGNPLGVRLTLSACDTGQDQKWVVKPDGEIEHVQSQLCWGPKAYEVWEIDQPLVMGTCSFYTSDFMTRLFTPSVHNPMRTTVNVADGQWHHVVLSGAGSTQTLYLDGVSRAQKSGTIEDAHLGRTYVGAGVLGGGWPNQPYAPADGSDLGKGSWFTGNIADLAYFDQPLSGESVAQLFSSNQATKLLNKITQPSGAVNASISYDLTSGSVSQVTDAHGGVWKLGKPTVSPSSQSYVSTVLASDPFDYYRMAETGVTTAVNEVNASESTYSSVSLGIKGALFPDTTVAAFNGNSSYLRLSTKDIPSTGPTSVSLWFKVPGMAATGGVLYSYQDTAVGGAPTGNFTPALYVGIDGKLRGRFWSGAIAPITSTSKVNDGLWHHAVLSSSGTAQSLYLDGAKVGTLNGATSAHGGSFAYVGAGAWTGSPSTFGNTGYFNGQIAEFAYFKSALTDADVKAQFKANSTPMVRGSGWYKGTGTGALETGSAKGLDAAHSDVLTMFPAGDIFNNGTNDYFTIETDGYLYMYQSDDSGGGYSDWTLLAPGWNTKQNVFSPGDFNGDGTSDVIFRDAGNNKLYLSRSTGIGQNYMNFVEISSANWSNRDIFSPGDFDGDGKADVLYRQYSDNKLYLLQGNGTGGWKTGTAIQLQTGWGGRTPIHSRGDFDGDGLPDVLYRNSGTGYVYYIKGDGAGGLTGSPVRVVQDFLDKEMVFAPGDIDGDEKGDLLFRRVYQSSGDDTGLNPGFRMKTVKVTDPTNKIITHVYDMAAGGREIEQIDARGGRTRFGYDTAGFLRSTLDPNGNLVVEDHDVRGNVIARTTCQDRSEEKCSTIYTTYFPDATSKVLSPDPRNDMPLTMRDGRSSSAADDRYKTTLTYDTRGNRTAVTDPLSRVTTTDYTDGTTGVPAGLPWRISYPGGAVETISYHPNGDVATTVDKAGLETRYTYDPLGRVKTMTAISDSYPGGLVTLLDYDKAGRLTQQSNPAVTNRVTGAVHTAVATLEYDFDGHVTSQTVADTTGGDAARTILNGYNTRGQLTSITDTRGKSRTFTYDTYGNKVTEVDPNGVTMAYTYDPTAQLLTVTMKNWTGDPNNPVPAQDLLLQSRSYDKAGRLASVTDAMGWQTLYTYWDNNLPATVSRKDPSSGAVFVVESSSYDPAGNLVAKTTNNGVTTTSIAVDAASRQQSLTLDPTGVNRTISYTFAPDDTVLATRVTDSSGTEQFIDATYDTAGRQRTQSVRGSAMAMSWTMDQRGLQTSVTDSAGHVTHFEYDEAGSLAVQIDPSTEVEEGGGAPVQLLPVTTVGYDTFGDEVERRDAKGRVTVTARNPAGEVSSVTLPPYTPPGGTQPIVAVHQIRYDNAGQILETEDPLGHITAKVYDQLGRVARMTAADTGVTRFAYNLNGDPLSGIDPEGARREATYDFMGRVLTTTLFERTPAAAFTTSFAYHPGGWLASTTPPGRASTTFDYNAVGEQTKVTDGAGNASITTYDFVGRPVEVRLPDGTKQRAGYDAAGNPNLRQQLNAAGAVLAQVSSTFDGDGRMLTATDARQHTKSFEYNANGQVTRLVEPTSPTENIVTTYGYDAVGARTRFTDGRLNRFITTYNAWSEVESEVEPGGATFTTGYDAAGRVTTRSAPGGVSITNTYDNADRLIGQTGAGADASTANRSYGYDLKGRLRTVTAGGNTTSLSYNDRGLLTSASGAGGTSSFTYSDDGQVLSRTDASGTSTYTHDSVGRLATVTDASTGNLSTYGYNSLSQVNSITYSATGNKRILTYDERHLPDVDDLQNSAGQTIAKIAYDFDPNGNLSAKSTTGFAGSANNVYTYDFANRLTSWDNGSTITSYGYDKSGNRTQIGSRVLTYNERNQLTGDGQTSYSYTPRGTLSGSTVGTVTTPSTFDAYGQQISQGTQTYTYDGLGRLLTTGTGAALSYSGITNQLASDGTRSYSRGPNGELIGVKSGGAGVYAWTDLHQDVVGLFTSTGSTLSASRSYDPLGQVIQETGTVGALGYQSGWTDPATGQVNMHSRWYRPSAGQFGSRDTVSLESTPNSVRGNRYQYGDGNPLTVTDPTGHAGDGNDWMLNMFHSAISAANMLVDIVRRYASELVGAMIDLRDRLIDGLARFQSWMVEQAERAAQWAREQAERAAEAARQLAQAAADKAQRAYDAATSAAKRMIENVGRFAEETARVFADAYTAVENWVKEHKADIAGFVVSVVVGVGCGIAIGWTGVGAVACGVVASMAGSFVTGVMQGKTGAELAGDVLLGGLTGLIGGPLTGKAFGAMFRGLGGSKIVGSLVKGIAGKATVGLQALRGAGSRLANAVRARVGSAAASARNGLSNMVSKVRGMFRQVATCGHSFDPGTAVVMAGGALKAISEVKEGDLVVVTDPSTGETTTRPVVKLHRNVDRDLTEVRVKDAKTGKVSVLKTTSTHAVWNVDKQTWTKAGRLQPGTTLSEGSVVSVKTTTGEAEMYDLTVKGIHTYYVVAGDSAVLVHNCPRHLAFGRNFEKPLNHRITVSAFAFDMDAEHLLLAENWREQVKEAIAGLATGKTKISFMLEYIKGSGSGPAEALKQARLALKAAKDQFPDAKVNDLFDYTFLVNDKSKLSHTQIELILIGDAKLMDKVDFYSWNDAYKLWEKLT</sequence>
<dbReference type="SMART" id="SM00458">
    <property type="entry name" value="RICIN"/>
    <property type="match status" value="1"/>
</dbReference>
<dbReference type="PANTHER" id="PTHR32305:SF15">
    <property type="entry name" value="PROTEIN RHSA-RELATED"/>
    <property type="match status" value="1"/>
</dbReference>
<dbReference type="InterPro" id="IPR031325">
    <property type="entry name" value="RHS_repeat"/>
</dbReference>
<dbReference type="CDD" id="cd00081">
    <property type="entry name" value="Hint"/>
    <property type="match status" value="1"/>
</dbReference>
<organism evidence="6 7">
    <name type="scientific">Rhizocola hellebori</name>
    <dbReference type="NCBI Taxonomy" id="1392758"/>
    <lineage>
        <taxon>Bacteria</taxon>
        <taxon>Bacillati</taxon>
        <taxon>Actinomycetota</taxon>
        <taxon>Actinomycetes</taxon>
        <taxon>Micromonosporales</taxon>
        <taxon>Micromonosporaceae</taxon>
        <taxon>Rhizocola</taxon>
    </lineage>
</organism>
<dbReference type="Proteomes" id="UP000612899">
    <property type="component" value="Unassembled WGS sequence"/>
</dbReference>
<dbReference type="Gene3D" id="2.60.120.200">
    <property type="match status" value="3"/>
</dbReference>
<evidence type="ECO:0000259" key="5">
    <source>
        <dbReference type="SMART" id="SM00458"/>
    </source>
</evidence>
<keyword evidence="7" id="KW-1185">Reference proteome</keyword>
<comment type="caution">
    <text evidence="6">The sequence shown here is derived from an EMBL/GenBank/DDBJ whole genome shotgun (WGS) entry which is preliminary data.</text>
</comment>
<proteinExistence type="predicted"/>
<dbReference type="InterPro" id="IPR056823">
    <property type="entry name" value="TEN-like_YD-shell"/>
</dbReference>
<evidence type="ECO:0000256" key="3">
    <source>
        <dbReference type="SAM" id="Coils"/>
    </source>
</evidence>
<dbReference type="RefSeq" id="WP_203911721.1">
    <property type="nucleotide sequence ID" value="NZ_BONY01000042.1"/>
</dbReference>
<dbReference type="InterPro" id="IPR028994">
    <property type="entry name" value="Integrin_alpha_N"/>
</dbReference>
<dbReference type="NCBIfam" id="TIGR01443">
    <property type="entry name" value="intein_Cterm"/>
    <property type="match status" value="1"/>
</dbReference>
<dbReference type="Pfam" id="PF25023">
    <property type="entry name" value="TEN_YD-shell"/>
    <property type="match status" value="1"/>
</dbReference>
<dbReference type="InterPro" id="IPR013320">
    <property type="entry name" value="ConA-like_dom_sf"/>
</dbReference>
<dbReference type="InterPro" id="IPR001791">
    <property type="entry name" value="Laminin_G"/>
</dbReference>
<evidence type="ECO:0000256" key="4">
    <source>
        <dbReference type="SAM" id="MobiDB-lite"/>
    </source>
</evidence>
<feature type="coiled-coil region" evidence="3">
    <location>
        <begin position="3203"/>
        <end position="3252"/>
    </location>
</feature>
<dbReference type="NCBIfam" id="TIGR03696">
    <property type="entry name" value="Rhs_assc_core"/>
    <property type="match status" value="1"/>
</dbReference>
<dbReference type="InterPro" id="IPR030934">
    <property type="entry name" value="Intein_C"/>
</dbReference>